<comment type="caution">
    <text evidence="1">The sequence shown here is derived from an EMBL/GenBank/DDBJ whole genome shotgun (WGS) entry which is preliminary data.</text>
</comment>
<evidence type="ECO:0000313" key="2">
    <source>
        <dbReference type="Proteomes" id="UP001345691"/>
    </source>
</evidence>
<organism evidence="1 2">
    <name type="scientific">Exophiala sideris</name>
    <dbReference type="NCBI Taxonomy" id="1016849"/>
    <lineage>
        <taxon>Eukaryota</taxon>
        <taxon>Fungi</taxon>
        <taxon>Dikarya</taxon>
        <taxon>Ascomycota</taxon>
        <taxon>Pezizomycotina</taxon>
        <taxon>Eurotiomycetes</taxon>
        <taxon>Chaetothyriomycetidae</taxon>
        <taxon>Chaetothyriales</taxon>
        <taxon>Herpotrichiellaceae</taxon>
        <taxon>Exophiala</taxon>
    </lineage>
</organism>
<keyword evidence="2" id="KW-1185">Reference proteome</keyword>
<evidence type="ECO:0008006" key="3">
    <source>
        <dbReference type="Google" id="ProtNLM"/>
    </source>
</evidence>
<dbReference type="Proteomes" id="UP001345691">
    <property type="component" value="Unassembled WGS sequence"/>
</dbReference>
<reference evidence="1 2" key="1">
    <citation type="submission" date="2023-08" db="EMBL/GenBank/DDBJ databases">
        <title>Black Yeasts Isolated from many extreme environments.</title>
        <authorList>
            <person name="Coleine C."/>
            <person name="Stajich J.E."/>
            <person name="Selbmann L."/>
        </authorList>
    </citation>
    <scope>NUCLEOTIDE SEQUENCE [LARGE SCALE GENOMIC DNA]</scope>
    <source>
        <strain evidence="1 2">CCFEE 6328</strain>
    </source>
</reference>
<gene>
    <name evidence="1" type="ORF">LTR69_006051</name>
</gene>
<sequence>MGTCVANRSTPIRRINENDPQVLLGWTTEDSEDIDLDKMIWGCLSLGKLAGKAGRSVLMRNYENHTFSIKKGDIFWLSKENFRAGPAWGTYTTADSSNKRAAPSDIVLPSAFKDKVDPKPTFANI</sequence>
<accession>A0ABR0JBG4</accession>
<protein>
    <recommendedName>
        <fullName evidence="3">SH3 domain-containing protein</fullName>
    </recommendedName>
</protein>
<name>A0ABR0JBG4_9EURO</name>
<dbReference type="EMBL" id="JAVRRF010000012">
    <property type="protein sequence ID" value="KAK5059462.1"/>
    <property type="molecule type" value="Genomic_DNA"/>
</dbReference>
<evidence type="ECO:0000313" key="1">
    <source>
        <dbReference type="EMBL" id="KAK5059462.1"/>
    </source>
</evidence>
<proteinExistence type="predicted"/>